<reference evidence="6" key="2">
    <citation type="submission" date="2016-06" db="EMBL/GenBank/DDBJ databases">
        <title>The genome of a short-lived fish provides insights into sex chromosome evolution and the genetic control of aging.</title>
        <authorList>
            <person name="Reichwald K."/>
            <person name="Felder M."/>
            <person name="Petzold A."/>
            <person name="Koch P."/>
            <person name="Groth M."/>
            <person name="Platzer M."/>
        </authorList>
    </citation>
    <scope>NUCLEOTIDE SEQUENCE</scope>
    <source>
        <tissue evidence="6">Brain</tissue>
    </source>
</reference>
<keyword evidence="2" id="KW-0732">Signal</keyword>
<comment type="subcellular location">
    <subcellularLocation>
        <location evidence="1">Secreted</location>
    </subcellularLocation>
</comment>
<feature type="region of interest" description="Disordered" evidence="4">
    <location>
        <begin position="107"/>
        <end position="143"/>
    </location>
</feature>
<organism evidence="6">
    <name type="scientific">Nothobranchius kuhntae</name>
    <name type="common">Beira killifish</name>
    <dbReference type="NCBI Taxonomy" id="321403"/>
    <lineage>
        <taxon>Eukaryota</taxon>
        <taxon>Metazoa</taxon>
        <taxon>Chordata</taxon>
        <taxon>Craniata</taxon>
        <taxon>Vertebrata</taxon>
        <taxon>Euteleostomi</taxon>
        <taxon>Actinopterygii</taxon>
        <taxon>Neopterygii</taxon>
        <taxon>Teleostei</taxon>
        <taxon>Neoteleostei</taxon>
        <taxon>Acanthomorphata</taxon>
        <taxon>Ovalentaria</taxon>
        <taxon>Atherinomorphae</taxon>
        <taxon>Cyprinodontiformes</taxon>
        <taxon>Nothobranchiidae</taxon>
        <taxon>Nothobranchius</taxon>
    </lineage>
</organism>
<feature type="domain" description="MIR" evidence="5">
    <location>
        <begin position="285"/>
        <end position="339"/>
    </location>
</feature>
<dbReference type="Gene3D" id="2.80.10.50">
    <property type="match status" value="1"/>
</dbReference>
<evidence type="ECO:0000259" key="5">
    <source>
        <dbReference type="PROSITE" id="PS50919"/>
    </source>
</evidence>
<proteinExistence type="predicted"/>
<name>A0A1A8HYV7_NOTKU</name>
<dbReference type="SMART" id="SM00472">
    <property type="entry name" value="MIR"/>
    <property type="match status" value="3"/>
</dbReference>
<dbReference type="PANTHER" id="PTHR46809:SF1">
    <property type="entry name" value="STROMAL CELL-DERIVED FACTOR 2-LIKE PROTEIN 1"/>
    <property type="match status" value="1"/>
</dbReference>
<dbReference type="FunFam" id="2.80.10.50:FF:000023">
    <property type="entry name" value="Stromal cell-derived factor 2-like 1"/>
    <property type="match status" value="1"/>
</dbReference>
<dbReference type="GO" id="GO:0005576">
    <property type="term" value="C:extracellular region"/>
    <property type="evidence" value="ECO:0007669"/>
    <property type="project" value="UniProtKB-SubCell"/>
</dbReference>
<dbReference type="InterPro" id="IPR016093">
    <property type="entry name" value="MIR_motif"/>
</dbReference>
<dbReference type="PANTHER" id="PTHR46809">
    <property type="entry name" value="STROMAL CELL-DERIVED FACTOR 2-LIKE PROTEIN"/>
    <property type="match status" value="1"/>
</dbReference>
<dbReference type="SUPFAM" id="SSF82109">
    <property type="entry name" value="MIR domain"/>
    <property type="match status" value="1"/>
</dbReference>
<feature type="compositionally biased region" description="Polar residues" evidence="4">
    <location>
        <begin position="118"/>
        <end position="128"/>
    </location>
</feature>
<dbReference type="AlphaFoldDB" id="A0A1A8HYV7"/>
<feature type="domain" description="MIR" evidence="5">
    <location>
        <begin position="229"/>
        <end position="284"/>
    </location>
</feature>
<reference evidence="6" key="1">
    <citation type="submission" date="2016-05" db="EMBL/GenBank/DDBJ databases">
        <authorList>
            <person name="Lavstsen T."/>
            <person name="Jespersen J.S."/>
        </authorList>
    </citation>
    <scope>NUCLEOTIDE SEQUENCE</scope>
    <source>
        <tissue evidence="6">Brain</tissue>
    </source>
</reference>
<feature type="compositionally biased region" description="Low complexity" evidence="4">
    <location>
        <begin position="107"/>
        <end position="117"/>
    </location>
</feature>
<dbReference type="EMBL" id="HAED01003442">
    <property type="protein sequence ID" value="SBQ89418.1"/>
    <property type="molecule type" value="Transcribed_RNA"/>
</dbReference>
<evidence type="ECO:0000256" key="3">
    <source>
        <dbReference type="ARBA" id="ARBA00022737"/>
    </source>
</evidence>
<dbReference type="GO" id="GO:0032991">
    <property type="term" value="C:protein-containing complex"/>
    <property type="evidence" value="ECO:0007669"/>
    <property type="project" value="UniProtKB-ARBA"/>
</dbReference>
<evidence type="ECO:0000256" key="2">
    <source>
        <dbReference type="ARBA" id="ARBA00022729"/>
    </source>
</evidence>
<gene>
    <name evidence="6" type="primary">SDF2L1</name>
</gene>
<accession>A0A1A8HYV7</accession>
<dbReference type="PROSITE" id="PS50919">
    <property type="entry name" value="MIR"/>
    <property type="match status" value="3"/>
</dbReference>
<dbReference type="GO" id="GO:0005783">
    <property type="term" value="C:endoplasmic reticulum"/>
    <property type="evidence" value="ECO:0007669"/>
    <property type="project" value="UniProtKB-ARBA"/>
</dbReference>
<dbReference type="CDD" id="cd23293">
    <property type="entry name" value="beta-trefoil_MIR_SDF2_meta"/>
    <property type="match status" value="1"/>
</dbReference>
<evidence type="ECO:0000256" key="1">
    <source>
        <dbReference type="ARBA" id="ARBA00004613"/>
    </source>
</evidence>
<dbReference type="InterPro" id="IPR036300">
    <property type="entry name" value="MIR_dom_sf"/>
</dbReference>
<keyword evidence="3" id="KW-0677">Repeat</keyword>
<sequence length="354" mass="39881">MKYNDISVTKSSWEELVRDSFGGYRNASAYCLMYINDKKPFLIEEEFDKETGQILSGMDKLPPDLKRYVTEDNELFDKEIEEWDAMQARKAQQEKLDLASAAAAATAASSTSTSSSSPQPMSIESSPPDNAAPQQDPERTRRGPSPELLLLLLLLLRSSCEGRESELNFVTCGSLVKLLNTRHNVRLHSHDVKYGSGSGQQSVTGVESADDANSYWQIRGNPNRQCQRGSAVKCGQTIRITHMKTGRNLHTHHFSSPLSHNQEVSAFGEHGEGDDLDVWAVQCDGDYWERDEAVRFKHQGTDVFLSITGEQYGNPIRGQREVHGMRSPNQHNWWRTMEGVFIQPSQELLHHDEL</sequence>
<protein>
    <submittedName>
        <fullName evidence="6">Stromal cell-derived factor 2-like 1</fullName>
    </submittedName>
</protein>
<feature type="domain" description="MIR" evidence="5">
    <location>
        <begin position="167"/>
        <end position="221"/>
    </location>
</feature>
<evidence type="ECO:0000256" key="4">
    <source>
        <dbReference type="SAM" id="MobiDB-lite"/>
    </source>
</evidence>
<dbReference type="Pfam" id="PF02815">
    <property type="entry name" value="MIR"/>
    <property type="match status" value="1"/>
</dbReference>
<evidence type="ECO:0000313" key="6">
    <source>
        <dbReference type="EMBL" id="SBQ89418.1"/>
    </source>
</evidence>